<keyword evidence="3" id="KW-1185">Reference proteome</keyword>
<protein>
    <submittedName>
        <fullName evidence="2">Concanavalin A-like lectin/glucanase domain-containing protein</fullName>
    </submittedName>
</protein>
<evidence type="ECO:0000256" key="1">
    <source>
        <dbReference type="SAM" id="SignalP"/>
    </source>
</evidence>
<dbReference type="Pfam" id="PF01828">
    <property type="entry name" value="Peptidase_A4"/>
    <property type="match status" value="1"/>
</dbReference>
<reference evidence="2 3" key="1">
    <citation type="submission" date="2023-09" db="EMBL/GenBank/DDBJ databases">
        <title>Multi-omics analysis of a traditional fermented food reveals byproduct-associated fungal strains for waste-to-food upcycling.</title>
        <authorList>
            <consortium name="Lawrence Berkeley National Laboratory"/>
            <person name="Rekdal V.M."/>
            <person name="Villalobos-Escobedo J.M."/>
            <person name="Rodriguez-Valeron N."/>
            <person name="Garcia M.O."/>
            <person name="Vasquez D.P."/>
            <person name="Damayanti I."/>
            <person name="Sorensen P.M."/>
            <person name="Baidoo E.E."/>
            <person name="De Carvalho A.C."/>
            <person name="Riley R."/>
            <person name="Lipzen A."/>
            <person name="He G."/>
            <person name="Yan M."/>
            <person name="Haridas S."/>
            <person name="Daum C."/>
            <person name="Yoshinaga Y."/>
            <person name="Ng V."/>
            <person name="Grigoriev I.V."/>
            <person name="Munk R."/>
            <person name="Nuraida L."/>
            <person name="Wijaya C.H."/>
            <person name="Morales P.-C."/>
            <person name="Keasling J.D."/>
        </authorList>
    </citation>
    <scope>NUCLEOTIDE SEQUENCE [LARGE SCALE GENOMIC DNA]</scope>
    <source>
        <strain evidence="2 3">FGSC 2613</strain>
    </source>
</reference>
<dbReference type="CDD" id="cd13426">
    <property type="entry name" value="Peptidase_G1"/>
    <property type="match status" value="1"/>
</dbReference>
<dbReference type="SUPFAM" id="SSF49899">
    <property type="entry name" value="Concanavalin A-like lectins/glucanases"/>
    <property type="match status" value="1"/>
</dbReference>
<keyword evidence="1" id="KW-0732">Signal</keyword>
<dbReference type="PANTHER" id="PTHR37536">
    <property type="entry name" value="PUTATIVE (AFU_ORTHOLOGUE AFUA_3G02970)-RELATED"/>
    <property type="match status" value="1"/>
</dbReference>
<feature type="signal peptide" evidence="1">
    <location>
        <begin position="1"/>
        <end position="20"/>
    </location>
</feature>
<dbReference type="Proteomes" id="UP001451303">
    <property type="component" value="Unassembled WGS sequence"/>
</dbReference>
<proteinExistence type="predicted"/>
<dbReference type="Gene3D" id="2.60.120.700">
    <property type="entry name" value="Peptidase G1"/>
    <property type="match status" value="1"/>
</dbReference>
<dbReference type="InterPro" id="IPR013320">
    <property type="entry name" value="ConA-like_dom_sf"/>
</dbReference>
<dbReference type="InterPro" id="IPR038656">
    <property type="entry name" value="Peptidase_G1_sf"/>
</dbReference>
<dbReference type="PRINTS" id="PR00977">
    <property type="entry name" value="SCYTLDPTASE"/>
</dbReference>
<gene>
    <name evidence="2" type="ORF">QR685DRAFT_545155</name>
</gene>
<comment type="caution">
    <text evidence="2">The sequence shown here is derived from an EMBL/GenBank/DDBJ whole genome shotgun (WGS) entry which is preliminary data.</text>
</comment>
<sequence length="293" mass="31884">MKLLSTAMSLLGVLSQPILAQFTFTSTVEHNGITVPQSETDLKPFEPGTLGRIRSRTDDDSGHRIGTTTLRRVKRTNPTANSNNWCGSVQTTTSINQIKLIHGTFQHPTCTQRPGVTQYPQAAAAWIGIDGDSWTSALLQAGTVCKINNSTGIVDYANRNEVWWQWVPNGAYTITNIPVFAGDWFDITINTTSSTAANIKIMSSRGYTYTVNAWQGAALARVNADWVVERPYYGNTLAGFAQFTQVWFQNAYATLTSGTSSSLGITGAKQYQIPGGCASAEYDDSRLYAAVVS</sequence>
<dbReference type="EMBL" id="JAVLET010000005">
    <property type="protein sequence ID" value="KAL0469649.1"/>
    <property type="molecule type" value="Genomic_DNA"/>
</dbReference>
<name>A0ABR3DAE2_NEUIN</name>
<evidence type="ECO:0000313" key="2">
    <source>
        <dbReference type="EMBL" id="KAL0469649.1"/>
    </source>
</evidence>
<accession>A0ABR3DAE2</accession>
<dbReference type="PANTHER" id="PTHR37536:SF1">
    <property type="entry name" value="ASPERGILLOPEPSIN, PUTAITVE (AFU_ORTHOLOGUE AFUA_7G01200)"/>
    <property type="match status" value="1"/>
</dbReference>
<dbReference type="InterPro" id="IPR000250">
    <property type="entry name" value="Peptidase_G1"/>
</dbReference>
<organism evidence="2 3">
    <name type="scientific">Neurospora intermedia</name>
    <dbReference type="NCBI Taxonomy" id="5142"/>
    <lineage>
        <taxon>Eukaryota</taxon>
        <taxon>Fungi</taxon>
        <taxon>Dikarya</taxon>
        <taxon>Ascomycota</taxon>
        <taxon>Pezizomycotina</taxon>
        <taxon>Sordariomycetes</taxon>
        <taxon>Sordariomycetidae</taxon>
        <taxon>Sordariales</taxon>
        <taxon>Sordariaceae</taxon>
        <taxon>Neurospora</taxon>
    </lineage>
</organism>
<feature type="chain" id="PRO_5046302588" evidence="1">
    <location>
        <begin position="21"/>
        <end position="293"/>
    </location>
</feature>
<evidence type="ECO:0000313" key="3">
    <source>
        <dbReference type="Proteomes" id="UP001451303"/>
    </source>
</evidence>